<evidence type="ECO:0000256" key="5">
    <source>
        <dbReference type="ARBA" id="ARBA00023049"/>
    </source>
</evidence>
<keyword evidence="2" id="KW-0479">Metal-binding</keyword>
<evidence type="ECO:0000256" key="7">
    <source>
        <dbReference type="SAM" id="Phobius"/>
    </source>
</evidence>
<dbReference type="EMBL" id="JABVED010000001">
    <property type="protein sequence ID" value="MBC6445938.1"/>
    <property type="molecule type" value="Genomic_DNA"/>
</dbReference>
<dbReference type="CDD" id="cd07326">
    <property type="entry name" value="M56_BlaR1_MecR1_like"/>
    <property type="match status" value="1"/>
</dbReference>
<comment type="similarity">
    <text evidence="6">Belongs to the peptidase M48 family.</text>
</comment>
<keyword evidence="4 6" id="KW-0862">Zinc</keyword>
<evidence type="ECO:0000313" key="9">
    <source>
        <dbReference type="EMBL" id="MBC6445938.1"/>
    </source>
</evidence>
<feature type="transmembrane region" description="Helical" evidence="7">
    <location>
        <begin position="90"/>
        <end position="111"/>
    </location>
</feature>
<dbReference type="InterPro" id="IPR001915">
    <property type="entry name" value="Peptidase_M48"/>
</dbReference>
<feature type="transmembrane region" description="Helical" evidence="7">
    <location>
        <begin position="37"/>
        <end position="60"/>
    </location>
</feature>
<keyword evidence="7" id="KW-0472">Membrane</keyword>
<comment type="caution">
    <text evidence="9">The sequence shown here is derived from an EMBL/GenBank/DDBJ whole genome shotgun (WGS) entry which is preliminary data.</text>
</comment>
<protein>
    <submittedName>
        <fullName evidence="9">M56 family metallopeptidase</fullName>
    </submittedName>
</protein>
<proteinExistence type="inferred from homology"/>
<name>A0ABR7KZS9_9PSEU</name>
<dbReference type="InterPro" id="IPR052173">
    <property type="entry name" value="Beta-lactam_resp_regulator"/>
</dbReference>
<dbReference type="RefSeq" id="WP_187217994.1">
    <property type="nucleotide sequence ID" value="NZ_JABVED010000001.1"/>
</dbReference>
<keyword evidence="3 6" id="KW-0378">Hydrolase</keyword>
<feature type="transmembrane region" description="Helical" evidence="7">
    <location>
        <begin position="6"/>
        <end position="25"/>
    </location>
</feature>
<sequence length="316" mass="33718">MIVVAVAIAVSVAILTVVVPLLRRVTERGHSPRLSAAAWLVLASTVLVSWAIAGVGALWLPHQGHLWTSMRIGLGSLTGSARAADVLRHVVGIALIVPLGRFAFFIMLVLTRMRHGRSRKRSALRLFSSHIAGVGSDVVEIPSEVPMVYCMPGKPDVVVVTSAAKNTLDAEEFAAVLAHERAHLAERHHVFVAVARAIGMVSRRVWLFPLTERLVRQLVEMRADDVAVRQHAPGVLSGAMRKLSTLAPPATALGVAGPSVAKRMMRIADPPTRRQRVLAGIGSCSFVGLSFVTQATLVALPVIAMTAGNTCLFMAG</sequence>
<comment type="cofactor">
    <cofactor evidence="6">
        <name>Zn(2+)</name>
        <dbReference type="ChEBI" id="CHEBI:29105"/>
    </cofactor>
    <text evidence="6">Binds 1 zinc ion per subunit.</text>
</comment>
<evidence type="ECO:0000259" key="8">
    <source>
        <dbReference type="Pfam" id="PF01435"/>
    </source>
</evidence>
<feature type="transmembrane region" description="Helical" evidence="7">
    <location>
        <begin position="277"/>
        <end position="304"/>
    </location>
</feature>
<accession>A0ABR7KZS9</accession>
<reference evidence="9 10" key="1">
    <citation type="submission" date="2020-06" db="EMBL/GenBank/DDBJ databases">
        <title>Actinokineospora xiongansis sp. nov., isolated from soil of Baiyangdian.</title>
        <authorList>
            <person name="Zhang X."/>
        </authorList>
    </citation>
    <scope>NUCLEOTIDE SEQUENCE [LARGE SCALE GENOMIC DNA]</scope>
    <source>
        <strain evidence="9 10">HBU206404</strain>
    </source>
</reference>
<evidence type="ECO:0000256" key="1">
    <source>
        <dbReference type="ARBA" id="ARBA00022670"/>
    </source>
</evidence>
<keyword evidence="7" id="KW-1133">Transmembrane helix</keyword>
<evidence type="ECO:0000256" key="4">
    <source>
        <dbReference type="ARBA" id="ARBA00022833"/>
    </source>
</evidence>
<keyword evidence="10" id="KW-1185">Reference proteome</keyword>
<dbReference type="PANTHER" id="PTHR34978">
    <property type="entry name" value="POSSIBLE SENSOR-TRANSDUCER PROTEIN BLAR"/>
    <property type="match status" value="1"/>
</dbReference>
<keyword evidence="7" id="KW-0812">Transmembrane</keyword>
<dbReference type="Proteomes" id="UP000734823">
    <property type="component" value="Unassembled WGS sequence"/>
</dbReference>
<gene>
    <name evidence="9" type="ORF">GPZ80_01975</name>
</gene>
<evidence type="ECO:0000256" key="2">
    <source>
        <dbReference type="ARBA" id="ARBA00022723"/>
    </source>
</evidence>
<keyword evidence="1 6" id="KW-0645">Protease</keyword>
<evidence type="ECO:0000256" key="3">
    <source>
        <dbReference type="ARBA" id="ARBA00022801"/>
    </source>
</evidence>
<organism evidence="9 10">
    <name type="scientific">Actinokineospora xionganensis</name>
    <dbReference type="NCBI Taxonomy" id="2684470"/>
    <lineage>
        <taxon>Bacteria</taxon>
        <taxon>Bacillati</taxon>
        <taxon>Actinomycetota</taxon>
        <taxon>Actinomycetes</taxon>
        <taxon>Pseudonocardiales</taxon>
        <taxon>Pseudonocardiaceae</taxon>
        <taxon>Actinokineospora</taxon>
    </lineage>
</organism>
<evidence type="ECO:0000313" key="10">
    <source>
        <dbReference type="Proteomes" id="UP000734823"/>
    </source>
</evidence>
<evidence type="ECO:0000256" key="6">
    <source>
        <dbReference type="RuleBase" id="RU003983"/>
    </source>
</evidence>
<dbReference type="Gene3D" id="3.30.2010.10">
    <property type="entry name" value="Metalloproteases ('zincins'), catalytic domain"/>
    <property type="match status" value="1"/>
</dbReference>
<dbReference type="PANTHER" id="PTHR34978:SF3">
    <property type="entry name" value="SLR0241 PROTEIN"/>
    <property type="match status" value="1"/>
</dbReference>
<dbReference type="Pfam" id="PF01435">
    <property type="entry name" value="Peptidase_M48"/>
    <property type="match status" value="1"/>
</dbReference>
<feature type="domain" description="Peptidase M48" evidence="8">
    <location>
        <begin position="149"/>
        <end position="194"/>
    </location>
</feature>
<keyword evidence="5 6" id="KW-0482">Metalloprotease</keyword>